<comment type="function">
    <text evidence="3">Flagellin is the subunit protein which polymerizes to form the filaments of bacterial flagella.</text>
</comment>
<dbReference type="InterPro" id="IPR001492">
    <property type="entry name" value="Flagellin"/>
</dbReference>
<dbReference type="Proteomes" id="UP000075799">
    <property type="component" value="Unassembled WGS sequence"/>
</dbReference>
<dbReference type="InterPro" id="IPR046358">
    <property type="entry name" value="Flagellin_C"/>
</dbReference>
<dbReference type="Gene3D" id="1.20.1330.10">
    <property type="entry name" value="f41 fragment of flagellin, N-terminal domain"/>
    <property type="match status" value="1"/>
</dbReference>
<comment type="subcellular location">
    <subcellularLocation>
        <location evidence="3">Secreted</location>
    </subcellularLocation>
    <subcellularLocation>
        <location evidence="3">Bacterial flagellum</location>
    </subcellularLocation>
</comment>
<dbReference type="GO" id="GO:0005198">
    <property type="term" value="F:structural molecule activity"/>
    <property type="evidence" value="ECO:0007669"/>
    <property type="project" value="UniProtKB-UniRule"/>
</dbReference>
<feature type="domain" description="Flagellin C-terminal" evidence="5">
    <location>
        <begin position="193"/>
        <end position="275"/>
    </location>
</feature>
<dbReference type="EMBL" id="LUKD01000001">
    <property type="protein sequence ID" value="KYG68447.1"/>
    <property type="molecule type" value="Genomic_DNA"/>
</dbReference>
<comment type="similarity">
    <text evidence="1 3">Belongs to the bacterial flagellin family.</text>
</comment>
<keyword evidence="2 3" id="KW-0975">Bacterial flagellum</keyword>
<name>A0A162GLI6_BDEBC</name>
<dbReference type="GO" id="GO:0005576">
    <property type="term" value="C:extracellular region"/>
    <property type="evidence" value="ECO:0007669"/>
    <property type="project" value="UniProtKB-SubCell"/>
</dbReference>
<keyword evidence="6" id="KW-0282">Flagellum</keyword>
<proteinExistence type="inferred from homology"/>
<organism evidence="6 7">
    <name type="scientific">Bdellovibrio bacteriovorus</name>
    <dbReference type="NCBI Taxonomy" id="959"/>
    <lineage>
        <taxon>Bacteria</taxon>
        <taxon>Pseudomonadati</taxon>
        <taxon>Bdellovibrionota</taxon>
        <taxon>Bdellovibrionia</taxon>
        <taxon>Bdellovibrionales</taxon>
        <taxon>Pseudobdellovibrionaceae</taxon>
        <taxon>Bdellovibrio</taxon>
    </lineage>
</organism>
<evidence type="ECO:0000256" key="1">
    <source>
        <dbReference type="ARBA" id="ARBA00005709"/>
    </source>
</evidence>
<gene>
    <name evidence="6" type="ORF">AZI87_04140</name>
</gene>
<evidence type="ECO:0000259" key="4">
    <source>
        <dbReference type="Pfam" id="PF00669"/>
    </source>
</evidence>
<dbReference type="InterPro" id="IPR001029">
    <property type="entry name" value="Flagellin_N"/>
</dbReference>
<dbReference type="GO" id="GO:0009288">
    <property type="term" value="C:bacterial-type flagellum"/>
    <property type="evidence" value="ECO:0007669"/>
    <property type="project" value="UniProtKB-SubCell"/>
</dbReference>
<dbReference type="AlphaFoldDB" id="A0A162GLI6"/>
<comment type="caution">
    <text evidence="6">The sequence shown here is derived from an EMBL/GenBank/DDBJ whole genome shotgun (WGS) entry which is preliminary data.</text>
</comment>
<accession>A0A162GLI6</accession>
<sequence>MGMRITTNIAALNAQRNLVGSQRAINDSMAKLSSGSRINKAADDAAGLAISERLKAQIRSASQAQRNANDGISLIQTAEGGLNEIGNIIVRLRELGIQAASDTVGETERGMLNKEVTQLKDEMQRIAKSTTWGTTKLLDGSAPKFDFQVGIGNDDFADRISFDAGKHAATIDALGLDGIDFSSKEGAQEALARLDDAQTNVSGTRAYLGALQNRLTSTVDNLGVTQENLAAANSRIRDTDIAAASSEMVRNNILLQAGTSVLSQANQANQLALKLIG</sequence>
<keyword evidence="3" id="KW-0964">Secreted</keyword>
<evidence type="ECO:0000313" key="6">
    <source>
        <dbReference type="EMBL" id="KYG68447.1"/>
    </source>
</evidence>
<dbReference type="Pfam" id="PF00700">
    <property type="entry name" value="Flagellin_C"/>
    <property type="match status" value="1"/>
</dbReference>
<evidence type="ECO:0000256" key="3">
    <source>
        <dbReference type="RuleBase" id="RU362073"/>
    </source>
</evidence>
<feature type="domain" description="Flagellin N-terminal" evidence="4">
    <location>
        <begin position="5"/>
        <end position="141"/>
    </location>
</feature>
<dbReference type="RefSeq" id="WP_063205142.1">
    <property type="nucleotide sequence ID" value="NZ_LUKD01000001.1"/>
</dbReference>
<dbReference type="Pfam" id="PF00669">
    <property type="entry name" value="Flagellin_N"/>
    <property type="match status" value="1"/>
</dbReference>
<keyword evidence="6" id="KW-0966">Cell projection</keyword>
<dbReference type="Gene3D" id="6.10.10.10">
    <property type="entry name" value="Flagellar export chaperone, C-terminal domain"/>
    <property type="match status" value="1"/>
</dbReference>
<dbReference type="PANTHER" id="PTHR42792">
    <property type="entry name" value="FLAGELLIN"/>
    <property type="match status" value="1"/>
</dbReference>
<dbReference type="OrthoDB" id="9789525at2"/>
<protein>
    <recommendedName>
        <fullName evidence="3">Flagellin</fullName>
    </recommendedName>
</protein>
<keyword evidence="6" id="KW-0969">Cilium</keyword>
<dbReference type="PANTHER" id="PTHR42792:SF2">
    <property type="entry name" value="FLAGELLIN"/>
    <property type="match status" value="1"/>
</dbReference>
<dbReference type="InterPro" id="IPR042187">
    <property type="entry name" value="Flagellin_C_sub2"/>
</dbReference>
<evidence type="ECO:0000259" key="5">
    <source>
        <dbReference type="Pfam" id="PF00700"/>
    </source>
</evidence>
<reference evidence="6 7" key="1">
    <citation type="submission" date="2016-03" db="EMBL/GenBank/DDBJ databases">
        <authorList>
            <person name="Ploux O."/>
        </authorList>
    </citation>
    <scope>NUCLEOTIDE SEQUENCE [LARGE SCALE GENOMIC DNA]</scope>
    <source>
        <strain evidence="6 7">EC13</strain>
    </source>
</reference>
<dbReference type="PRINTS" id="PR00207">
    <property type="entry name" value="FLAGELLIN"/>
</dbReference>
<evidence type="ECO:0000313" key="7">
    <source>
        <dbReference type="Proteomes" id="UP000075799"/>
    </source>
</evidence>
<dbReference type="SUPFAM" id="SSF64518">
    <property type="entry name" value="Phase 1 flagellin"/>
    <property type="match status" value="1"/>
</dbReference>
<evidence type="ECO:0000256" key="2">
    <source>
        <dbReference type="ARBA" id="ARBA00023143"/>
    </source>
</evidence>